<name>A0A381R4R7_9ZZZZ</name>
<dbReference type="InterPro" id="IPR018093">
    <property type="entry name" value="BCCT_CS"/>
</dbReference>
<feature type="transmembrane region" description="Helical" evidence="7">
    <location>
        <begin position="194"/>
        <end position="220"/>
    </location>
</feature>
<evidence type="ECO:0000256" key="2">
    <source>
        <dbReference type="ARBA" id="ARBA00022448"/>
    </source>
</evidence>
<organism evidence="8">
    <name type="scientific">marine metagenome</name>
    <dbReference type="NCBI Taxonomy" id="408172"/>
    <lineage>
        <taxon>unclassified sequences</taxon>
        <taxon>metagenomes</taxon>
        <taxon>ecological metagenomes</taxon>
    </lineage>
</organism>
<feature type="transmembrane region" description="Helical" evidence="7">
    <location>
        <begin position="453"/>
        <end position="472"/>
    </location>
</feature>
<feature type="transmembrane region" description="Helical" evidence="7">
    <location>
        <begin position="232"/>
        <end position="254"/>
    </location>
</feature>
<reference evidence="8" key="1">
    <citation type="submission" date="2018-05" db="EMBL/GenBank/DDBJ databases">
        <authorList>
            <person name="Lanie J.A."/>
            <person name="Ng W.-L."/>
            <person name="Kazmierczak K.M."/>
            <person name="Andrzejewski T.M."/>
            <person name="Davidsen T.M."/>
            <person name="Wayne K.J."/>
            <person name="Tettelin H."/>
            <person name="Glass J.I."/>
            <person name="Rusch D."/>
            <person name="Podicherti R."/>
            <person name="Tsui H.-C.T."/>
            <person name="Winkler M.E."/>
        </authorList>
    </citation>
    <scope>NUCLEOTIDE SEQUENCE</scope>
</reference>
<feature type="transmembrane region" description="Helical" evidence="7">
    <location>
        <begin position="351"/>
        <end position="374"/>
    </location>
</feature>
<feature type="transmembrane region" description="Helical" evidence="7">
    <location>
        <begin position="55"/>
        <end position="74"/>
    </location>
</feature>
<evidence type="ECO:0000313" key="8">
    <source>
        <dbReference type="EMBL" id="SUZ86761.1"/>
    </source>
</evidence>
<evidence type="ECO:0000256" key="1">
    <source>
        <dbReference type="ARBA" id="ARBA00004651"/>
    </source>
</evidence>
<sequence length="507" mass="55474">MNHIEQSSVGENVDWLLFGFGAFLLLLVVATIVIFPDWSAITIDRLYQNITSRLGVLYVLIAITLLIFLLSVAVSKHGNVVLGNTNKLAYSHFSWAAMLFCAGIGASLIYWGATEWTFYYANPPFGLEPESQEAIIWAVSYGVFHWGPIGWAFYCLPALALACTYHVKKVPSLRLSAACEPVLKNQTNKWPGRLIDLLFIVGVIGTAATGLGFGTSLVASATTELTGIRDGIGLQSLIIFLATALIALSVYRGLDRGIKLLSNINACLALVLIVFVLLAGPTKFILEMGLVSVGNVIQNFPTMLFWTDPLERGEFVESWTIFYWAWWLAMGPFIGMFVCKISEGRTIRALIFGMLGWGSFGCALFFVVLGNYALSLELEGTYPVMKQAIDISPSSAIAGIIALLPLGKFWLVFIALIGLIFMATTYDSASYTIAAGATRSLQEHQHPARWHRVFWAIALGALPICLLFVGGLRELQTASLVVSLPLLGIYIVLGISVVRMLREFSES</sequence>
<keyword evidence="2" id="KW-0813">Transport</keyword>
<keyword evidence="3" id="KW-1003">Cell membrane</keyword>
<feature type="transmembrane region" description="Helical" evidence="7">
    <location>
        <begin position="321"/>
        <end position="339"/>
    </location>
</feature>
<evidence type="ECO:0000256" key="7">
    <source>
        <dbReference type="SAM" id="Phobius"/>
    </source>
</evidence>
<evidence type="ECO:0000256" key="3">
    <source>
        <dbReference type="ARBA" id="ARBA00022475"/>
    </source>
</evidence>
<protein>
    <submittedName>
        <fullName evidence="8">Uncharacterized protein</fullName>
    </submittedName>
</protein>
<dbReference type="EMBL" id="UINC01001698">
    <property type="protein sequence ID" value="SUZ86761.1"/>
    <property type="molecule type" value="Genomic_DNA"/>
</dbReference>
<accession>A0A381R4R7</accession>
<evidence type="ECO:0000256" key="4">
    <source>
        <dbReference type="ARBA" id="ARBA00022692"/>
    </source>
</evidence>
<keyword evidence="6 7" id="KW-0472">Membrane</keyword>
<gene>
    <name evidence="8" type="ORF">METZ01_LOCUS39615</name>
</gene>
<feature type="transmembrane region" description="Helical" evidence="7">
    <location>
        <begin position="478"/>
        <end position="501"/>
    </location>
</feature>
<proteinExistence type="predicted"/>
<dbReference type="PROSITE" id="PS01303">
    <property type="entry name" value="BCCT"/>
    <property type="match status" value="1"/>
</dbReference>
<keyword evidence="4 7" id="KW-0812">Transmembrane</keyword>
<dbReference type="GO" id="GO:0022857">
    <property type="term" value="F:transmembrane transporter activity"/>
    <property type="evidence" value="ECO:0007669"/>
    <property type="project" value="InterPro"/>
</dbReference>
<comment type="subcellular location">
    <subcellularLocation>
        <location evidence="1">Cell membrane</location>
        <topology evidence="1">Multi-pass membrane protein</topology>
    </subcellularLocation>
</comment>
<evidence type="ECO:0000256" key="5">
    <source>
        <dbReference type="ARBA" id="ARBA00022989"/>
    </source>
</evidence>
<feature type="transmembrane region" description="Helical" evidence="7">
    <location>
        <begin position="12"/>
        <end position="35"/>
    </location>
</feature>
<feature type="transmembrane region" description="Helical" evidence="7">
    <location>
        <begin position="394"/>
        <end position="421"/>
    </location>
</feature>
<feature type="transmembrane region" description="Helical" evidence="7">
    <location>
        <begin position="266"/>
        <end position="286"/>
    </location>
</feature>
<feature type="transmembrane region" description="Helical" evidence="7">
    <location>
        <begin position="95"/>
        <end position="113"/>
    </location>
</feature>
<dbReference type="InterPro" id="IPR000060">
    <property type="entry name" value="BCCT_transptr"/>
</dbReference>
<evidence type="ECO:0000256" key="6">
    <source>
        <dbReference type="ARBA" id="ARBA00023136"/>
    </source>
</evidence>
<dbReference type="PANTHER" id="PTHR30047">
    <property type="entry name" value="HIGH-AFFINITY CHOLINE TRANSPORT PROTEIN-RELATED"/>
    <property type="match status" value="1"/>
</dbReference>
<keyword evidence="5 7" id="KW-1133">Transmembrane helix</keyword>
<dbReference type="GO" id="GO:0005886">
    <property type="term" value="C:plasma membrane"/>
    <property type="evidence" value="ECO:0007669"/>
    <property type="project" value="UniProtKB-SubCell"/>
</dbReference>
<dbReference type="PANTHER" id="PTHR30047:SF7">
    <property type="entry name" value="HIGH-AFFINITY CHOLINE TRANSPORT PROTEIN"/>
    <property type="match status" value="1"/>
</dbReference>
<dbReference type="Pfam" id="PF02028">
    <property type="entry name" value="BCCT"/>
    <property type="match status" value="1"/>
</dbReference>
<dbReference type="AlphaFoldDB" id="A0A381R4R7"/>
<dbReference type="NCBIfam" id="TIGR00842">
    <property type="entry name" value="bcct"/>
    <property type="match status" value="1"/>
</dbReference>